<sequence>MSILLYLGTVLIWGTTWLAIAFQIGTIQVEVSAFYRFSLAALVQILFMLALRKLTWVPLKQHKWFVLQGWCLFCLNFIFFYNAAKFLPSGLIAVVFSLASIFNMINAFVFQQKPPTIKSLAGSSLGVLGVCALFWNDIQPGSWQQGAWSNSGLLGLFLSIAGTYCFSLGNLVSQHQQKAGRNVLVSNSYALVYGSVTLGLWCLFQGYSFDVENSYKYLGALFYLAIPGTVIGFAMYLKLIGKIGAEKAAYSTVLFPIVALSLSTIFEGYVWTETAVLGVILALGGNLIVFTKWPRKQKIQ</sequence>
<feature type="transmembrane region" description="Helical" evidence="6">
    <location>
        <begin position="90"/>
        <end position="110"/>
    </location>
</feature>
<dbReference type="PANTHER" id="PTHR32322">
    <property type="entry name" value="INNER MEMBRANE TRANSPORTER"/>
    <property type="match status" value="1"/>
</dbReference>
<keyword evidence="3 6" id="KW-0812">Transmembrane</keyword>
<keyword evidence="5 6" id="KW-0472">Membrane</keyword>
<dbReference type="Pfam" id="PF00892">
    <property type="entry name" value="EamA"/>
    <property type="match status" value="2"/>
</dbReference>
<dbReference type="EMBL" id="LAQL01000007">
    <property type="protein sequence ID" value="KLN60419.1"/>
    <property type="molecule type" value="Genomic_DNA"/>
</dbReference>
<reference evidence="8 9" key="1">
    <citation type="submission" date="2015-03" db="EMBL/GenBank/DDBJ databases">
        <title>Genome Sequence of Kiloniella spongiae MEBiC09566, isolated from a marine sponge.</title>
        <authorList>
            <person name="Shao Z."/>
            <person name="Wang L."/>
            <person name="Li X."/>
        </authorList>
    </citation>
    <scope>NUCLEOTIDE SEQUENCE [LARGE SCALE GENOMIC DNA]</scope>
    <source>
        <strain evidence="8 9">MEBiC09566</strain>
    </source>
</reference>
<evidence type="ECO:0000256" key="1">
    <source>
        <dbReference type="ARBA" id="ARBA00004141"/>
    </source>
</evidence>
<evidence type="ECO:0000256" key="2">
    <source>
        <dbReference type="ARBA" id="ARBA00007362"/>
    </source>
</evidence>
<keyword evidence="4 6" id="KW-1133">Transmembrane helix</keyword>
<dbReference type="InterPro" id="IPR000620">
    <property type="entry name" value="EamA_dom"/>
</dbReference>
<feature type="transmembrane region" description="Helical" evidence="6">
    <location>
        <begin position="249"/>
        <end position="269"/>
    </location>
</feature>
<gene>
    <name evidence="8" type="ORF">WH96_11780</name>
</gene>
<evidence type="ECO:0000259" key="7">
    <source>
        <dbReference type="Pfam" id="PF00892"/>
    </source>
</evidence>
<feature type="transmembrane region" description="Helical" evidence="6">
    <location>
        <begin position="215"/>
        <end position="237"/>
    </location>
</feature>
<proteinExistence type="inferred from homology"/>
<evidence type="ECO:0000313" key="8">
    <source>
        <dbReference type="EMBL" id="KLN60419.1"/>
    </source>
</evidence>
<name>A0A0H2MD26_9PROT</name>
<accession>A0A0H2MD26</accession>
<evidence type="ECO:0000256" key="6">
    <source>
        <dbReference type="SAM" id="Phobius"/>
    </source>
</evidence>
<evidence type="ECO:0000256" key="5">
    <source>
        <dbReference type="ARBA" id="ARBA00023136"/>
    </source>
</evidence>
<dbReference type="GO" id="GO:0016020">
    <property type="term" value="C:membrane"/>
    <property type="evidence" value="ECO:0007669"/>
    <property type="project" value="UniProtKB-SubCell"/>
</dbReference>
<organism evidence="8 9">
    <name type="scientific">Kiloniella spongiae</name>
    <dbReference type="NCBI Taxonomy" id="1489064"/>
    <lineage>
        <taxon>Bacteria</taxon>
        <taxon>Pseudomonadati</taxon>
        <taxon>Pseudomonadota</taxon>
        <taxon>Alphaproteobacteria</taxon>
        <taxon>Rhodospirillales</taxon>
        <taxon>Kiloniellaceae</taxon>
        <taxon>Kiloniella</taxon>
    </lineage>
</organism>
<dbReference type="SUPFAM" id="SSF103481">
    <property type="entry name" value="Multidrug resistance efflux transporter EmrE"/>
    <property type="match status" value="2"/>
</dbReference>
<dbReference type="PANTHER" id="PTHR32322:SF2">
    <property type="entry name" value="EAMA DOMAIN-CONTAINING PROTEIN"/>
    <property type="match status" value="1"/>
</dbReference>
<feature type="transmembrane region" description="Helical" evidence="6">
    <location>
        <begin position="190"/>
        <end position="209"/>
    </location>
</feature>
<keyword evidence="9" id="KW-1185">Reference proteome</keyword>
<comment type="caution">
    <text evidence="8">The sequence shown here is derived from an EMBL/GenBank/DDBJ whole genome shotgun (WGS) entry which is preliminary data.</text>
</comment>
<dbReference type="RefSeq" id="WP_047764384.1">
    <property type="nucleotide sequence ID" value="NZ_LAQL01000007.1"/>
</dbReference>
<evidence type="ECO:0000256" key="4">
    <source>
        <dbReference type="ARBA" id="ARBA00022989"/>
    </source>
</evidence>
<feature type="transmembrane region" description="Helical" evidence="6">
    <location>
        <begin position="117"/>
        <end position="135"/>
    </location>
</feature>
<dbReference type="AlphaFoldDB" id="A0A0H2MD26"/>
<feature type="domain" description="EamA" evidence="7">
    <location>
        <begin position="2"/>
        <end position="134"/>
    </location>
</feature>
<evidence type="ECO:0000313" key="9">
    <source>
        <dbReference type="Proteomes" id="UP000035444"/>
    </source>
</evidence>
<comment type="similarity">
    <text evidence="2">Belongs to the EamA transporter family.</text>
</comment>
<dbReference type="Proteomes" id="UP000035444">
    <property type="component" value="Unassembled WGS sequence"/>
</dbReference>
<feature type="transmembrane region" description="Helical" evidence="6">
    <location>
        <begin position="31"/>
        <end position="52"/>
    </location>
</feature>
<dbReference type="InterPro" id="IPR050638">
    <property type="entry name" value="AA-Vitamin_Transporters"/>
</dbReference>
<dbReference type="InterPro" id="IPR037185">
    <property type="entry name" value="EmrE-like"/>
</dbReference>
<feature type="transmembrane region" description="Helical" evidence="6">
    <location>
        <begin position="64"/>
        <end position="84"/>
    </location>
</feature>
<feature type="transmembrane region" description="Helical" evidence="6">
    <location>
        <begin position="275"/>
        <end position="293"/>
    </location>
</feature>
<protein>
    <submittedName>
        <fullName evidence="8">Membrane protein</fullName>
    </submittedName>
</protein>
<dbReference type="PATRIC" id="fig|1489064.4.peg.3675"/>
<evidence type="ECO:0000256" key="3">
    <source>
        <dbReference type="ARBA" id="ARBA00022692"/>
    </source>
</evidence>
<feature type="domain" description="EamA" evidence="7">
    <location>
        <begin position="154"/>
        <end position="290"/>
    </location>
</feature>
<feature type="transmembrane region" description="Helical" evidence="6">
    <location>
        <begin position="147"/>
        <end position="169"/>
    </location>
</feature>
<comment type="subcellular location">
    <subcellularLocation>
        <location evidence="1">Membrane</location>
        <topology evidence="1">Multi-pass membrane protein</topology>
    </subcellularLocation>
</comment>